<feature type="modified residue" description="4-aspartylphosphate" evidence="6">
    <location>
        <position position="58"/>
    </location>
</feature>
<evidence type="ECO:0000256" key="5">
    <source>
        <dbReference type="ARBA" id="ARBA00023163"/>
    </source>
</evidence>
<dbReference type="PANTHER" id="PTHR48111:SF1">
    <property type="entry name" value="TWO-COMPONENT RESPONSE REGULATOR ORR33"/>
    <property type="match status" value="1"/>
</dbReference>
<dbReference type="GO" id="GO:0006355">
    <property type="term" value="P:regulation of DNA-templated transcription"/>
    <property type="evidence" value="ECO:0007669"/>
    <property type="project" value="TreeGrafter"/>
</dbReference>
<dbReference type="CDD" id="cd17574">
    <property type="entry name" value="REC_OmpR"/>
    <property type="match status" value="1"/>
</dbReference>
<dbReference type="GO" id="GO:0005829">
    <property type="term" value="C:cytosol"/>
    <property type="evidence" value="ECO:0007669"/>
    <property type="project" value="TreeGrafter"/>
</dbReference>
<dbReference type="SUPFAM" id="SSF52172">
    <property type="entry name" value="CheY-like"/>
    <property type="match status" value="1"/>
</dbReference>
<dbReference type="GO" id="GO:0032993">
    <property type="term" value="C:protein-DNA complex"/>
    <property type="evidence" value="ECO:0007669"/>
    <property type="project" value="TreeGrafter"/>
</dbReference>
<evidence type="ECO:0000259" key="7">
    <source>
        <dbReference type="PROSITE" id="PS50110"/>
    </source>
</evidence>
<keyword evidence="2" id="KW-0902">Two-component regulatory system</keyword>
<name>A0A9D5KAE5_UNCW3</name>
<evidence type="ECO:0000256" key="6">
    <source>
        <dbReference type="PROSITE-ProRule" id="PRU00169"/>
    </source>
</evidence>
<dbReference type="InterPro" id="IPR039420">
    <property type="entry name" value="WalR-like"/>
</dbReference>
<protein>
    <submittedName>
        <fullName evidence="8">Response regulator</fullName>
    </submittedName>
</protein>
<keyword evidence="5" id="KW-0804">Transcription</keyword>
<keyword evidence="3" id="KW-0805">Transcription regulation</keyword>
<sequence length="481" mass="53553">MMNQTEARRVLVVDDDPHLLNLLDLRLSQEGFNVTIASSAQEALEKISEETPQLVIADIMMPGMDGYQLCERIRETEKLHNIPFVFLSALAETQDKVKGLRLGADDYLTKPFEFHELLARVEILLDRYKRYQETFEREAASEIATAGNIEDLGVIDLLQMLSFGQKTGEVHLEFNGQEGFLYLAQGKLIAASYRNKHGAAALPVLLSTSEGRFTVKLLKSLSVLPTIQQQTDEAIFEALRKLDEAERIKQELDPSQVPVIIGSEAPSDETETEIIKLTDGDRTIQDILDEASSSDLQLLTKMRDMIAAGSIKIRQDEPEVEQEGEVQVPESETQAFSLMVVGSNREARNSFIRAASGEDEPPSDDGRMVNFGRFKSGPYQLNLYGLPGEKRFAPLWQTFTQKVQGIILLVNPSQTEEVTNLKFAFSLLRPHIQGPAIVVNTDPTSQPVTLDDAGVKEYTCLPVDRAKAQAVLAEILAEFSK</sequence>
<evidence type="ECO:0000256" key="3">
    <source>
        <dbReference type="ARBA" id="ARBA00023015"/>
    </source>
</evidence>
<dbReference type="GO" id="GO:0000156">
    <property type="term" value="F:phosphorelay response regulator activity"/>
    <property type="evidence" value="ECO:0007669"/>
    <property type="project" value="TreeGrafter"/>
</dbReference>
<dbReference type="InterPro" id="IPR025497">
    <property type="entry name" value="PatA-like_N"/>
</dbReference>
<comment type="caution">
    <text evidence="8">The sequence shown here is derived from an EMBL/GenBank/DDBJ whole genome shotgun (WGS) entry which is preliminary data.</text>
</comment>
<evidence type="ECO:0000313" key="9">
    <source>
        <dbReference type="Proteomes" id="UP000630660"/>
    </source>
</evidence>
<evidence type="ECO:0000256" key="2">
    <source>
        <dbReference type="ARBA" id="ARBA00023012"/>
    </source>
</evidence>
<dbReference type="InterPro" id="IPR011006">
    <property type="entry name" value="CheY-like_superfamily"/>
</dbReference>
<organism evidence="8 9">
    <name type="scientific">candidate division WOR-3 bacterium</name>
    <dbReference type="NCBI Taxonomy" id="2052148"/>
    <lineage>
        <taxon>Bacteria</taxon>
        <taxon>Bacteria division WOR-3</taxon>
    </lineage>
</organism>
<dbReference type="Pfam" id="PF14332">
    <property type="entry name" value="DUF4388"/>
    <property type="match status" value="1"/>
</dbReference>
<dbReference type="Pfam" id="PF00072">
    <property type="entry name" value="Response_reg"/>
    <property type="match status" value="1"/>
</dbReference>
<proteinExistence type="predicted"/>
<dbReference type="Gene3D" id="3.40.50.300">
    <property type="entry name" value="P-loop containing nucleotide triphosphate hydrolases"/>
    <property type="match status" value="1"/>
</dbReference>
<gene>
    <name evidence="8" type="ORF">GF359_05130</name>
</gene>
<dbReference type="FunFam" id="3.40.50.2300:FF:000001">
    <property type="entry name" value="DNA-binding response regulator PhoB"/>
    <property type="match status" value="1"/>
</dbReference>
<dbReference type="InterPro" id="IPR001789">
    <property type="entry name" value="Sig_transdc_resp-reg_receiver"/>
</dbReference>
<reference evidence="8" key="1">
    <citation type="submission" date="2019-11" db="EMBL/GenBank/DDBJ databases">
        <title>Microbial mats filling the niche in hypersaline microbial mats.</title>
        <authorList>
            <person name="Wong H.L."/>
            <person name="Macleod F.I."/>
            <person name="White R.A. III"/>
            <person name="Burns B.P."/>
        </authorList>
    </citation>
    <scope>NUCLEOTIDE SEQUENCE</scope>
    <source>
        <strain evidence="8">Bin_327</strain>
    </source>
</reference>
<keyword evidence="1 6" id="KW-0597">Phosphoprotein</keyword>
<dbReference type="GO" id="GO:0000976">
    <property type="term" value="F:transcription cis-regulatory region binding"/>
    <property type="evidence" value="ECO:0007669"/>
    <property type="project" value="TreeGrafter"/>
</dbReference>
<evidence type="ECO:0000256" key="4">
    <source>
        <dbReference type="ARBA" id="ARBA00023125"/>
    </source>
</evidence>
<keyword evidence="4" id="KW-0238">DNA-binding</keyword>
<dbReference type="Gene3D" id="3.40.50.2300">
    <property type="match status" value="1"/>
</dbReference>
<feature type="domain" description="Response regulatory" evidence="7">
    <location>
        <begin position="9"/>
        <end position="125"/>
    </location>
</feature>
<dbReference type="PANTHER" id="PTHR48111">
    <property type="entry name" value="REGULATOR OF RPOS"/>
    <property type="match status" value="1"/>
</dbReference>
<evidence type="ECO:0000313" key="8">
    <source>
        <dbReference type="EMBL" id="MBD3364579.1"/>
    </source>
</evidence>
<dbReference type="PROSITE" id="PS50110">
    <property type="entry name" value="RESPONSE_REGULATORY"/>
    <property type="match status" value="1"/>
</dbReference>
<dbReference type="AlphaFoldDB" id="A0A9D5KAE5"/>
<dbReference type="Proteomes" id="UP000630660">
    <property type="component" value="Unassembled WGS sequence"/>
</dbReference>
<dbReference type="EMBL" id="WJKJ01000164">
    <property type="protein sequence ID" value="MBD3364579.1"/>
    <property type="molecule type" value="Genomic_DNA"/>
</dbReference>
<dbReference type="InterPro" id="IPR027417">
    <property type="entry name" value="P-loop_NTPase"/>
</dbReference>
<dbReference type="SMART" id="SM00448">
    <property type="entry name" value="REC"/>
    <property type="match status" value="1"/>
</dbReference>
<evidence type="ECO:0000256" key="1">
    <source>
        <dbReference type="ARBA" id="ARBA00022553"/>
    </source>
</evidence>
<accession>A0A9D5KAE5</accession>
<dbReference type="SUPFAM" id="SSF52540">
    <property type="entry name" value="P-loop containing nucleoside triphosphate hydrolases"/>
    <property type="match status" value="1"/>
</dbReference>